<evidence type="ECO:0000313" key="5">
    <source>
        <dbReference type="Proteomes" id="UP001454036"/>
    </source>
</evidence>
<sequence>MKEVHHFDSLPAMAFLTRLFNCRATRLVHLYTHHQLYSFPYSNNNLKPSKHNYSNDCNKLLDESFVINQLSELIPAISRKPIKENTCNKQLDIEFVPIEERLRGVFLQKLCGKNAIFKAFDDVGVEVSVELVAKVVNKGNLSGEFIVLFFNWAIEKSGVAERINFYHVVFKALGRRKFFKHLMDLLDDMRSRGVNPNAESLLIVVDSFVRANQVTKAMKMFGRLEEFGFEFNVEFLNTMLGCLCQRGHVGVASKLLGKMRGKIAFDGTTYNMIIGGWARSGRVGEVEKFLQEMVDDGYDPDCLTYGYILEGLGRSGKVDESVKVFQSLVESGTVLKAGVYNAMISNFVCVRNIDESLNYYHQMLRDKCDPDMDTYSGLVSTLLSGRRVADAIEMFDQMLDRGMVPKTGTVTSFLEPLCSYGPPHAALMIYKKAKKSGCRISLSAYKLLLSRLSKFGKCGMLLSLWNEMQESGYSSDMEVYEYIINGLCNIGHLENAVLLMEEALKEGFFPSRLICSKLNNKLLAANKVERAYKLFLKIKAARLSENTQRHWRAKGWHF</sequence>
<feature type="repeat" description="PPR" evidence="3">
    <location>
        <begin position="371"/>
        <end position="405"/>
    </location>
</feature>
<dbReference type="Pfam" id="PF01535">
    <property type="entry name" value="PPR"/>
    <property type="match status" value="6"/>
</dbReference>
<dbReference type="EMBL" id="BAABME010002108">
    <property type="protein sequence ID" value="GAA0153064.1"/>
    <property type="molecule type" value="Genomic_DNA"/>
</dbReference>
<proteinExistence type="inferred from homology"/>
<evidence type="ECO:0000256" key="3">
    <source>
        <dbReference type="PROSITE-ProRule" id="PRU00708"/>
    </source>
</evidence>
<feature type="repeat" description="PPR" evidence="3">
    <location>
        <begin position="301"/>
        <end position="335"/>
    </location>
</feature>
<comment type="caution">
    <text evidence="4">The sequence shown here is derived from an EMBL/GenBank/DDBJ whole genome shotgun (WGS) entry which is preliminary data.</text>
</comment>
<dbReference type="Gene3D" id="1.25.40.10">
    <property type="entry name" value="Tetratricopeptide repeat domain"/>
    <property type="match status" value="4"/>
</dbReference>
<evidence type="ECO:0000313" key="4">
    <source>
        <dbReference type="EMBL" id="GAA0153064.1"/>
    </source>
</evidence>
<dbReference type="InterPro" id="IPR011990">
    <property type="entry name" value="TPR-like_helical_dom_sf"/>
</dbReference>
<dbReference type="Proteomes" id="UP001454036">
    <property type="component" value="Unassembled WGS sequence"/>
</dbReference>
<accession>A0AAV3PMX4</accession>
<feature type="repeat" description="PPR" evidence="3">
    <location>
        <begin position="266"/>
        <end position="300"/>
    </location>
</feature>
<evidence type="ECO:0000256" key="2">
    <source>
        <dbReference type="ARBA" id="ARBA00022737"/>
    </source>
</evidence>
<dbReference type="PANTHER" id="PTHR47447">
    <property type="entry name" value="OS03G0856100 PROTEIN"/>
    <property type="match status" value="1"/>
</dbReference>
<dbReference type="AlphaFoldDB" id="A0AAV3PMX4"/>
<organism evidence="4 5">
    <name type="scientific">Lithospermum erythrorhizon</name>
    <name type="common">Purple gromwell</name>
    <name type="synonym">Lithospermum officinale var. erythrorhizon</name>
    <dbReference type="NCBI Taxonomy" id="34254"/>
    <lineage>
        <taxon>Eukaryota</taxon>
        <taxon>Viridiplantae</taxon>
        <taxon>Streptophyta</taxon>
        <taxon>Embryophyta</taxon>
        <taxon>Tracheophyta</taxon>
        <taxon>Spermatophyta</taxon>
        <taxon>Magnoliopsida</taxon>
        <taxon>eudicotyledons</taxon>
        <taxon>Gunneridae</taxon>
        <taxon>Pentapetalae</taxon>
        <taxon>asterids</taxon>
        <taxon>lamiids</taxon>
        <taxon>Boraginales</taxon>
        <taxon>Boraginaceae</taxon>
        <taxon>Boraginoideae</taxon>
        <taxon>Lithospermeae</taxon>
        <taxon>Lithospermum</taxon>
    </lineage>
</organism>
<name>A0AAV3PMX4_LITER</name>
<comment type="similarity">
    <text evidence="1">Belongs to the PPR family. P subfamily.</text>
</comment>
<feature type="repeat" description="PPR" evidence="3">
    <location>
        <begin position="336"/>
        <end position="370"/>
    </location>
</feature>
<protein>
    <submittedName>
        <fullName evidence="4">Chaperone</fullName>
    </submittedName>
</protein>
<gene>
    <name evidence="4" type="ORF">LIER_11387</name>
</gene>
<dbReference type="PROSITE" id="PS51375">
    <property type="entry name" value="PPR"/>
    <property type="match status" value="5"/>
</dbReference>
<keyword evidence="5" id="KW-1185">Reference proteome</keyword>
<keyword evidence="2" id="KW-0677">Repeat</keyword>
<dbReference type="InterPro" id="IPR002885">
    <property type="entry name" value="PPR_rpt"/>
</dbReference>
<dbReference type="PANTHER" id="PTHR47447:SF28">
    <property type="entry name" value="PENTACOTRIPEPTIDE-REPEAT REGION OF PRORP DOMAIN-CONTAINING PROTEIN"/>
    <property type="match status" value="1"/>
</dbReference>
<dbReference type="NCBIfam" id="TIGR00756">
    <property type="entry name" value="PPR"/>
    <property type="match status" value="6"/>
</dbReference>
<evidence type="ECO:0000256" key="1">
    <source>
        <dbReference type="ARBA" id="ARBA00007626"/>
    </source>
</evidence>
<dbReference type="Pfam" id="PF13041">
    <property type="entry name" value="PPR_2"/>
    <property type="match status" value="1"/>
</dbReference>
<reference evidence="4 5" key="1">
    <citation type="submission" date="2024-01" db="EMBL/GenBank/DDBJ databases">
        <title>The complete chloroplast genome sequence of Lithospermum erythrorhizon: insights into the phylogenetic relationship among Boraginaceae species and the maternal lineages of purple gromwells.</title>
        <authorList>
            <person name="Okada T."/>
            <person name="Watanabe K."/>
        </authorList>
    </citation>
    <scope>NUCLEOTIDE SEQUENCE [LARGE SCALE GENOMIC DNA]</scope>
</reference>
<feature type="repeat" description="PPR" evidence="3">
    <location>
        <begin position="476"/>
        <end position="510"/>
    </location>
</feature>